<feature type="domain" description="N-acetyltransferase" evidence="1">
    <location>
        <begin position="114"/>
        <end position="246"/>
    </location>
</feature>
<sequence>MTPTLPDARALTDALLATWPAAGISRVGAWTIREGQGGGNRVSSATEDWPVTEADLPAAEAAMRALGQVPQFMVRDGEDSLDAMLEHHGYDVRDTTNLYAVPTKTLSGDGKIPMGGGYAMWPPLHKIREIWEADGIGPERQAIMDRAPQPKAGIIARRADYAGGAAFVAIHDGIAMIHALHVMPSERRRGVARQLLKQAAIWAHDHGAPVTALAVTRGNHAANPLYASLGMTLRGHYHYRVHAKES</sequence>
<evidence type="ECO:0000313" key="2">
    <source>
        <dbReference type="EMBL" id="MBV7380384.1"/>
    </source>
</evidence>
<accession>A0ABS6T5G3</accession>
<keyword evidence="3" id="KW-1185">Reference proteome</keyword>
<dbReference type="Proteomes" id="UP000756530">
    <property type="component" value="Unassembled WGS sequence"/>
</dbReference>
<dbReference type="EMBL" id="JAHUZE010000004">
    <property type="protein sequence ID" value="MBV7380384.1"/>
    <property type="molecule type" value="Genomic_DNA"/>
</dbReference>
<evidence type="ECO:0000259" key="1">
    <source>
        <dbReference type="PROSITE" id="PS51186"/>
    </source>
</evidence>
<dbReference type="InterPro" id="IPR000182">
    <property type="entry name" value="GNAT_dom"/>
</dbReference>
<evidence type="ECO:0000313" key="3">
    <source>
        <dbReference type="Proteomes" id="UP000756530"/>
    </source>
</evidence>
<dbReference type="PROSITE" id="PS51186">
    <property type="entry name" value="GNAT"/>
    <property type="match status" value="1"/>
</dbReference>
<proteinExistence type="predicted"/>
<comment type="caution">
    <text evidence="2">The sequence shown here is derived from an EMBL/GenBank/DDBJ whole genome shotgun (WGS) entry which is preliminary data.</text>
</comment>
<dbReference type="CDD" id="cd04301">
    <property type="entry name" value="NAT_SF"/>
    <property type="match status" value="1"/>
</dbReference>
<reference evidence="2 3" key="1">
    <citation type="submission" date="2021-05" db="EMBL/GenBank/DDBJ databases">
        <title>Culturable bacteria isolated from Daya Bay.</title>
        <authorList>
            <person name="Zheng W."/>
            <person name="Yu S."/>
            <person name="Huang Y."/>
        </authorList>
    </citation>
    <scope>NUCLEOTIDE SEQUENCE [LARGE SCALE GENOMIC DNA]</scope>
    <source>
        <strain evidence="2 3">DP4N28-5</strain>
    </source>
</reference>
<organism evidence="2 3">
    <name type="scientific">Maritimibacter dapengensis</name>
    <dbReference type="NCBI Taxonomy" id="2836868"/>
    <lineage>
        <taxon>Bacteria</taxon>
        <taxon>Pseudomonadati</taxon>
        <taxon>Pseudomonadota</taxon>
        <taxon>Alphaproteobacteria</taxon>
        <taxon>Rhodobacterales</taxon>
        <taxon>Roseobacteraceae</taxon>
        <taxon>Maritimibacter</taxon>
    </lineage>
</organism>
<dbReference type="RefSeq" id="WP_218393593.1">
    <property type="nucleotide sequence ID" value="NZ_JAHUZE010000004.1"/>
</dbReference>
<dbReference type="Pfam" id="PF00583">
    <property type="entry name" value="Acetyltransf_1"/>
    <property type="match status" value="1"/>
</dbReference>
<name>A0ABS6T5G3_9RHOB</name>
<gene>
    <name evidence="2" type="ORF">KJP28_15770</name>
</gene>
<protein>
    <submittedName>
        <fullName evidence="2">GNAT family N-acetyltransferase</fullName>
    </submittedName>
</protein>